<dbReference type="RefSeq" id="WP_376977195.1">
    <property type="nucleotide sequence ID" value="NZ_JBHSDQ010000003.1"/>
</dbReference>
<dbReference type="EMBL" id="JBHSDQ010000003">
    <property type="protein sequence ID" value="MFC4396300.1"/>
    <property type="molecule type" value="Genomic_DNA"/>
</dbReference>
<proteinExistence type="predicted"/>
<name>A0ABV8WJL5_9MICC</name>
<reference evidence="2" key="1">
    <citation type="journal article" date="2019" name="Int. J. Syst. Evol. Microbiol.">
        <title>The Global Catalogue of Microorganisms (GCM) 10K type strain sequencing project: providing services to taxonomists for standard genome sequencing and annotation.</title>
        <authorList>
            <consortium name="The Broad Institute Genomics Platform"/>
            <consortium name="The Broad Institute Genome Sequencing Center for Infectious Disease"/>
            <person name="Wu L."/>
            <person name="Ma J."/>
        </authorList>
    </citation>
    <scope>NUCLEOTIDE SEQUENCE [LARGE SCALE GENOMIC DNA]</scope>
    <source>
        <strain evidence="2">PJ61</strain>
    </source>
</reference>
<dbReference type="Proteomes" id="UP001595778">
    <property type="component" value="Unassembled WGS sequence"/>
</dbReference>
<comment type="caution">
    <text evidence="1">The sequence shown here is derived from an EMBL/GenBank/DDBJ whole genome shotgun (WGS) entry which is preliminary data.</text>
</comment>
<organism evidence="1 2">
    <name type="scientific">Arthrobacter sedimenti</name>
    <dbReference type="NCBI Taxonomy" id="2694931"/>
    <lineage>
        <taxon>Bacteria</taxon>
        <taxon>Bacillati</taxon>
        <taxon>Actinomycetota</taxon>
        <taxon>Actinomycetes</taxon>
        <taxon>Micrococcales</taxon>
        <taxon>Micrococcaceae</taxon>
        <taxon>Arthrobacter</taxon>
    </lineage>
</organism>
<evidence type="ECO:0000313" key="1">
    <source>
        <dbReference type="EMBL" id="MFC4396300.1"/>
    </source>
</evidence>
<sequence>MGTMIGAVHSMGGEPPRLERVLLPVRHEFEVTVPDGTVVRGYVTSYEVWDSFVRVNVTFIDRPLRSGHDDALVLRLSDGTFAKMVHGNGGGSDRFSVMASAFARPLVAQTATLGLGRDLRRRPTPRIVQNPGGAMLPARDPNEEMVFTQIMDLPLP</sequence>
<evidence type="ECO:0000313" key="2">
    <source>
        <dbReference type="Proteomes" id="UP001595778"/>
    </source>
</evidence>
<keyword evidence="2" id="KW-1185">Reference proteome</keyword>
<accession>A0ABV8WJL5</accession>
<protein>
    <submittedName>
        <fullName evidence="1">Uncharacterized protein</fullName>
    </submittedName>
</protein>
<gene>
    <name evidence="1" type="ORF">ACFO0G_09390</name>
</gene>